<reference evidence="1" key="1">
    <citation type="journal article" date="2020" name="mSystems">
        <title>Genome- and Community-Level Interaction Insights into Carbon Utilization and Element Cycling Functions of Hydrothermarchaeota in Hydrothermal Sediment.</title>
        <authorList>
            <person name="Zhou Z."/>
            <person name="Liu Y."/>
            <person name="Xu W."/>
            <person name="Pan J."/>
            <person name="Luo Z.H."/>
            <person name="Li M."/>
        </authorList>
    </citation>
    <scope>NUCLEOTIDE SEQUENCE [LARGE SCALE GENOMIC DNA]</scope>
    <source>
        <strain evidence="1">SpSt-508</strain>
    </source>
</reference>
<organism evidence="1">
    <name type="scientific">Schlesneria paludicola</name>
    <dbReference type="NCBI Taxonomy" id="360056"/>
    <lineage>
        <taxon>Bacteria</taxon>
        <taxon>Pseudomonadati</taxon>
        <taxon>Planctomycetota</taxon>
        <taxon>Planctomycetia</taxon>
        <taxon>Planctomycetales</taxon>
        <taxon>Planctomycetaceae</taxon>
        <taxon>Schlesneria</taxon>
    </lineage>
</organism>
<evidence type="ECO:0000313" key="1">
    <source>
        <dbReference type="EMBL" id="HGT37814.1"/>
    </source>
</evidence>
<gene>
    <name evidence="1" type="ORF">ENS64_00880</name>
</gene>
<accession>A0A7C4LJ09</accession>
<protein>
    <recommendedName>
        <fullName evidence="2">DUF4412 domain-containing protein</fullName>
    </recommendedName>
</protein>
<name>A0A7C4LJ09_9PLAN</name>
<sequence length="271" mass="31602">MFRPCWAVWLSILWVPFGLPAQELRVHTRMLDLTHPGERPAVLAHSLTLFHAGKVYDYISSMNEVTVYEPVHRRFTVLQVNAGVAAQVTQDEVRRFLALAEEQAEQQAAALVRQPEAAAQLQWLQFQLRPEFEVRIDAETSRLWLSSPRCRYEVEALKPPEPAVAEAYLKYADAVAELNAVLHPYSLLPAPRLQLNAALRSQNWLPRTVRRVLEADRGSDLRAEHEWKWRLEELDRKFIAQWEAQLKRSDLRWLPFKQQQREVLSNRLSQR</sequence>
<dbReference type="EMBL" id="DSVQ01000003">
    <property type="protein sequence ID" value="HGT37814.1"/>
    <property type="molecule type" value="Genomic_DNA"/>
</dbReference>
<evidence type="ECO:0008006" key="2">
    <source>
        <dbReference type="Google" id="ProtNLM"/>
    </source>
</evidence>
<proteinExistence type="predicted"/>
<dbReference type="AlphaFoldDB" id="A0A7C4LJ09"/>
<comment type="caution">
    <text evidence="1">The sequence shown here is derived from an EMBL/GenBank/DDBJ whole genome shotgun (WGS) entry which is preliminary data.</text>
</comment>